<proteinExistence type="predicted"/>
<gene>
    <name evidence="1" type="ORF">JYK14_04900</name>
</gene>
<accession>A0ABT1D0T2</accession>
<evidence type="ECO:0000313" key="1">
    <source>
        <dbReference type="EMBL" id="MCO6415516.1"/>
    </source>
</evidence>
<dbReference type="RefSeq" id="WP_252952114.1">
    <property type="nucleotide sequence ID" value="NZ_JAFIRR010000028.1"/>
</dbReference>
<protein>
    <recommendedName>
        <fullName evidence="3">Virulence protein SciE type</fullName>
    </recommendedName>
</protein>
<reference evidence="1 2" key="1">
    <citation type="submission" date="2021-12" db="EMBL/GenBank/DDBJ databases">
        <title>Siccirubricoccus leaddurans sp. nov., a high concentration Zn2+ tolerance bacterium.</title>
        <authorList>
            <person name="Cao Y."/>
        </authorList>
    </citation>
    <scope>NUCLEOTIDE SEQUENCE [LARGE SCALE GENOMIC DNA]</scope>
    <source>
        <strain evidence="1 2">KC 17139</strain>
    </source>
</reference>
<keyword evidence="2" id="KW-1185">Reference proteome</keyword>
<sequence>MASDAATLDARGVLRTGDPRAALEKLKQEVRKAPRDPELRTFLFQLFCITGEWDRAINQLSVISEIDKLAMPMVTTYRAAIRCEILRERVFAGTRQPTFFGEPEPWMSLLMEANRRLAAGAYDHAAELRDQAFEAAPASSGTVDGTGFEWIADADPRLGPVVEAIVDGKYYWLPVHRLAKLEIDPPEDLRDQVWLPAQLTFANGGSTVGLLPARYPGTEAAADPALLLGRRTEWVEKAEGWFLGLGQRMLTIGAEEDLPLLDLRSLGIAAPPAAAAEAPASDG</sequence>
<dbReference type="PIRSF" id="PIRSF029288">
    <property type="entry name" value="SciE_ImpE"/>
    <property type="match status" value="1"/>
</dbReference>
<dbReference type="InterPro" id="IPR009211">
    <property type="entry name" value="TagJ"/>
</dbReference>
<dbReference type="InterPro" id="IPR011990">
    <property type="entry name" value="TPR-like_helical_dom_sf"/>
</dbReference>
<dbReference type="SUPFAM" id="SSF144059">
    <property type="entry name" value="ImpE-like"/>
    <property type="match status" value="1"/>
</dbReference>
<dbReference type="Proteomes" id="UP001523392">
    <property type="component" value="Unassembled WGS sequence"/>
</dbReference>
<organism evidence="1 2">
    <name type="scientific">Siccirubricoccus soli</name>
    <dbReference type="NCBI Taxonomy" id="2899147"/>
    <lineage>
        <taxon>Bacteria</taxon>
        <taxon>Pseudomonadati</taxon>
        <taxon>Pseudomonadota</taxon>
        <taxon>Alphaproteobacteria</taxon>
        <taxon>Acetobacterales</taxon>
        <taxon>Roseomonadaceae</taxon>
        <taxon>Siccirubricoccus</taxon>
    </lineage>
</organism>
<evidence type="ECO:0000313" key="2">
    <source>
        <dbReference type="Proteomes" id="UP001523392"/>
    </source>
</evidence>
<dbReference type="Gene3D" id="1.25.40.10">
    <property type="entry name" value="Tetratricopeptide repeat domain"/>
    <property type="match status" value="1"/>
</dbReference>
<comment type="caution">
    <text evidence="1">The sequence shown here is derived from an EMBL/GenBank/DDBJ whole genome shotgun (WGS) entry which is preliminary data.</text>
</comment>
<evidence type="ECO:0008006" key="3">
    <source>
        <dbReference type="Google" id="ProtNLM"/>
    </source>
</evidence>
<dbReference type="EMBL" id="JAFIRR010000028">
    <property type="protein sequence ID" value="MCO6415516.1"/>
    <property type="molecule type" value="Genomic_DNA"/>
</dbReference>
<name>A0ABT1D0T2_9PROT</name>
<dbReference type="Pfam" id="PF07024">
    <property type="entry name" value="ImpE"/>
    <property type="match status" value="1"/>
</dbReference>